<dbReference type="EMBL" id="OC856058">
    <property type="protein sequence ID" value="CAD7623140.1"/>
    <property type="molecule type" value="Genomic_DNA"/>
</dbReference>
<keyword evidence="17" id="KW-1185">Reference proteome</keyword>
<keyword evidence="10" id="KW-0560">Oxidoreductase</keyword>
<sequence>MTTNEMDTRVGKLSARIKQLLNVKTVDDRALAEINAIVDHLYANRKVDECKNCILFMLSDANKGADGDDCLSKKQIIDNSILFAIMGFKTSMTTVCHLIHHLAANQVIQQKLIKEIDDVFDEKPNNKSDNKEAKDENEEENKVKINDKNEEKSENKDMNEEKVKEEEKGESDEGNGFLETIESMEYLDACIRETLRLYPPVPIIKRKATKAVKLGDICVPKGCQIFIPVSAVHRDPDYWPKPESFKPERFVLNDKSSKKMKRSFLAFGGDGPRDCPAMSVALLEIKLCIISLLKNYRFAKCKETKSLQYHSTNEMFSSITPNSVFVKVIRRSRGILE</sequence>
<dbReference type="OrthoDB" id="6609121at2759"/>
<reference evidence="16" key="1">
    <citation type="submission" date="2020-11" db="EMBL/GenBank/DDBJ databases">
        <authorList>
            <person name="Tran Van P."/>
        </authorList>
    </citation>
    <scope>NUCLEOTIDE SEQUENCE</scope>
</reference>
<protein>
    <recommendedName>
        <fullName evidence="18">Cytochrome P450</fullName>
    </recommendedName>
</protein>
<keyword evidence="13" id="KW-0472">Membrane</keyword>
<dbReference type="Proteomes" id="UP000759131">
    <property type="component" value="Unassembled WGS sequence"/>
</dbReference>
<evidence type="ECO:0000313" key="16">
    <source>
        <dbReference type="EMBL" id="CAD7623140.1"/>
    </source>
</evidence>
<evidence type="ECO:0000256" key="3">
    <source>
        <dbReference type="ARBA" id="ARBA00004174"/>
    </source>
</evidence>
<dbReference type="GO" id="GO:0005789">
    <property type="term" value="C:endoplasmic reticulum membrane"/>
    <property type="evidence" value="ECO:0007669"/>
    <property type="project" value="UniProtKB-SubCell"/>
</dbReference>
<evidence type="ECO:0000256" key="15">
    <source>
        <dbReference type="SAM" id="MobiDB-lite"/>
    </source>
</evidence>
<keyword evidence="6 14" id="KW-0349">Heme</keyword>
<evidence type="ECO:0000313" key="17">
    <source>
        <dbReference type="Proteomes" id="UP000759131"/>
    </source>
</evidence>
<keyword evidence="8" id="KW-0256">Endoplasmic reticulum</keyword>
<accession>A0A7R9PWR2</accession>
<dbReference type="Pfam" id="PF00067">
    <property type="entry name" value="p450"/>
    <property type="match status" value="2"/>
</dbReference>
<comment type="cofactor">
    <cofactor evidence="1 14">
        <name>heme</name>
        <dbReference type="ChEBI" id="CHEBI:30413"/>
    </cofactor>
</comment>
<evidence type="ECO:0000256" key="2">
    <source>
        <dbReference type="ARBA" id="ARBA00003690"/>
    </source>
</evidence>
<evidence type="ECO:0000256" key="9">
    <source>
        <dbReference type="ARBA" id="ARBA00022848"/>
    </source>
</evidence>
<evidence type="ECO:0008006" key="18">
    <source>
        <dbReference type="Google" id="ProtNLM"/>
    </source>
</evidence>
<dbReference type="GO" id="GO:0020037">
    <property type="term" value="F:heme binding"/>
    <property type="evidence" value="ECO:0007669"/>
    <property type="project" value="InterPro"/>
</dbReference>
<dbReference type="Gene3D" id="1.10.630.10">
    <property type="entry name" value="Cytochrome P450"/>
    <property type="match status" value="2"/>
</dbReference>
<evidence type="ECO:0000256" key="13">
    <source>
        <dbReference type="ARBA" id="ARBA00023136"/>
    </source>
</evidence>
<dbReference type="InterPro" id="IPR036396">
    <property type="entry name" value="Cyt_P450_sf"/>
</dbReference>
<dbReference type="PANTHER" id="PTHR24292">
    <property type="entry name" value="CYTOCHROME P450"/>
    <property type="match status" value="1"/>
</dbReference>
<organism evidence="16">
    <name type="scientific">Medioppia subpectinata</name>
    <dbReference type="NCBI Taxonomy" id="1979941"/>
    <lineage>
        <taxon>Eukaryota</taxon>
        <taxon>Metazoa</taxon>
        <taxon>Ecdysozoa</taxon>
        <taxon>Arthropoda</taxon>
        <taxon>Chelicerata</taxon>
        <taxon>Arachnida</taxon>
        <taxon>Acari</taxon>
        <taxon>Acariformes</taxon>
        <taxon>Sarcoptiformes</taxon>
        <taxon>Oribatida</taxon>
        <taxon>Brachypylina</taxon>
        <taxon>Oppioidea</taxon>
        <taxon>Oppiidae</taxon>
        <taxon>Medioppia</taxon>
    </lineage>
</organism>
<evidence type="ECO:0000256" key="14">
    <source>
        <dbReference type="PIRSR" id="PIRSR602403-1"/>
    </source>
</evidence>
<keyword evidence="9" id="KW-0492">Microsome</keyword>
<evidence type="ECO:0000256" key="11">
    <source>
        <dbReference type="ARBA" id="ARBA00023004"/>
    </source>
</evidence>
<proteinExistence type="inferred from homology"/>
<dbReference type="SUPFAM" id="SSF48264">
    <property type="entry name" value="Cytochrome P450"/>
    <property type="match status" value="1"/>
</dbReference>
<feature type="binding site" description="axial binding residue" evidence="14">
    <location>
        <position position="275"/>
    </location>
    <ligand>
        <name>heme</name>
        <dbReference type="ChEBI" id="CHEBI:30413"/>
    </ligand>
    <ligandPart>
        <name>Fe</name>
        <dbReference type="ChEBI" id="CHEBI:18248"/>
    </ligandPart>
</feature>
<comment type="similarity">
    <text evidence="5">Belongs to the cytochrome P450 family.</text>
</comment>
<comment type="subcellular location">
    <subcellularLocation>
        <location evidence="4">Endoplasmic reticulum membrane</location>
        <topology evidence="4">Peripheral membrane protein</topology>
    </subcellularLocation>
    <subcellularLocation>
        <location evidence="3">Microsome membrane</location>
        <topology evidence="3">Peripheral membrane protein</topology>
    </subcellularLocation>
</comment>
<evidence type="ECO:0000256" key="12">
    <source>
        <dbReference type="ARBA" id="ARBA00023033"/>
    </source>
</evidence>
<comment type="function">
    <text evidence="2">May be involved in the metabolism of insect hormones and in the breakdown of synthetic insecticides.</text>
</comment>
<dbReference type="PRINTS" id="PR00465">
    <property type="entry name" value="EP450IV"/>
</dbReference>
<evidence type="ECO:0000256" key="1">
    <source>
        <dbReference type="ARBA" id="ARBA00001971"/>
    </source>
</evidence>
<keyword evidence="7 14" id="KW-0479">Metal-binding</keyword>
<gene>
    <name evidence="16" type="ORF">OSB1V03_LOCUS3600</name>
</gene>
<keyword evidence="12" id="KW-0503">Monooxygenase</keyword>
<dbReference type="GO" id="GO:0016705">
    <property type="term" value="F:oxidoreductase activity, acting on paired donors, with incorporation or reduction of molecular oxygen"/>
    <property type="evidence" value="ECO:0007669"/>
    <property type="project" value="InterPro"/>
</dbReference>
<name>A0A7R9PWR2_9ACAR</name>
<dbReference type="InterPro" id="IPR001128">
    <property type="entry name" value="Cyt_P450"/>
</dbReference>
<evidence type="ECO:0000256" key="5">
    <source>
        <dbReference type="ARBA" id="ARBA00010617"/>
    </source>
</evidence>
<keyword evidence="11 14" id="KW-0408">Iron</keyword>
<evidence type="ECO:0000256" key="4">
    <source>
        <dbReference type="ARBA" id="ARBA00004406"/>
    </source>
</evidence>
<evidence type="ECO:0000256" key="6">
    <source>
        <dbReference type="ARBA" id="ARBA00022617"/>
    </source>
</evidence>
<dbReference type="PANTHER" id="PTHR24292:SF54">
    <property type="entry name" value="CYP9F3-RELATED"/>
    <property type="match status" value="1"/>
</dbReference>
<feature type="compositionally biased region" description="Basic and acidic residues" evidence="15">
    <location>
        <begin position="123"/>
        <end position="167"/>
    </location>
</feature>
<evidence type="ECO:0000256" key="7">
    <source>
        <dbReference type="ARBA" id="ARBA00022723"/>
    </source>
</evidence>
<evidence type="ECO:0000256" key="10">
    <source>
        <dbReference type="ARBA" id="ARBA00023002"/>
    </source>
</evidence>
<dbReference type="GO" id="GO:0004497">
    <property type="term" value="F:monooxygenase activity"/>
    <property type="evidence" value="ECO:0007669"/>
    <property type="project" value="UniProtKB-KW"/>
</dbReference>
<dbReference type="EMBL" id="CAJPIZ010001483">
    <property type="protein sequence ID" value="CAG2103570.1"/>
    <property type="molecule type" value="Genomic_DNA"/>
</dbReference>
<dbReference type="InterPro" id="IPR050476">
    <property type="entry name" value="Insect_CytP450_Detox"/>
</dbReference>
<evidence type="ECO:0000256" key="8">
    <source>
        <dbReference type="ARBA" id="ARBA00022824"/>
    </source>
</evidence>
<dbReference type="AlphaFoldDB" id="A0A7R9PWR2"/>
<dbReference type="InterPro" id="IPR002403">
    <property type="entry name" value="Cyt_P450_E_grp-IV"/>
</dbReference>
<dbReference type="GO" id="GO:0005506">
    <property type="term" value="F:iron ion binding"/>
    <property type="evidence" value="ECO:0007669"/>
    <property type="project" value="InterPro"/>
</dbReference>
<feature type="region of interest" description="Disordered" evidence="15">
    <location>
        <begin position="123"/>
        <end position="175"/>
    </location>
</feature>